<feature type="transmembrane region" description="Helical" evidence="9">
    <location>
        <begin position="239"/>
        <end position="262"/>
    </location>
</feature>
<evidence type="ECO:0000256" key="1">
    <source>
        <dbReference type="ARBA" id="ARBA00004651"/>
    </source>
</evidence>
<dbReference type="SMART" id="SM00382">
    <property type="entry name" value="AAA"/>
    <property type="match status" value="1"/>
</dbReference>
<protein>
    <submittedName>
        <fullName evidence="12">ABC transporter</fullName>
    </submittedName>
</protein>
<keyword evidence="13" id="KW-1185">Reference proteome</keyword>
<evidence type="ECO:0000259" key="10">
    <source>
        <dbReference type="PROSITE" id="PS50893"/>
    </source>
</evidence>
<feature type="domain" description="ABC transporter" evidence="10">
    <location>
        <begin position="515"/>
        <end position="750"/>
    </location>
</feature>
<dbReference type="InterPro" id="IPR003593">
    <property type="entry name" value="AAA+_ATPase"/>
</dbReference>
<dbReference type="EMBL" id="AP023321">
    <property type="protein sequence ID" value="BCI61043.1"/>
    <property type="molecule type" value="Genomic_DNA"/>
</dbReference>
<keyword evidence="3" id="KW-1003">Cell membrane</keyword>
<keyword evidence="2" id="KW-0813">Transport</keyword>
<dbReference type="GO" id="GO:0016887">
    <property type="term" value="F:ATP hydrolysis activity"/>
    <property type="evidence" value="ECO:0007669"/>
    <property type="project" value="InterPro"/>
</dbReference>
<dbReference type="FunFam" id="3.40.50.300:FF:000221">
    <property type="entry name" value="Multidrug ABC transporter ATP-binding protein"/>
    <property type="match status" value="1"/>
</dbReference>
<dbReference type="Gene3D" id="3.40.50.300">
    <property type="entry name" value="P-loop containing nucleotide triphosphate hydrolases"/>
    <property type="match status" value="1"/>
</dbReference>
<dbReference type="Gene3D" id="1.20.1560.10">
    <property type="entry name" value="ABC transporter type 1, transmembrane domain"/>
    <property type="match status" value="1"/>
</dbReference>
<evidence type="ECO:0000256" key="4">
    <source>
        <dbReference type="ARBA" id="ARBA00022692"/>
    </source>
</evidence>
<evidence type="ECO:0000313" key="13">
    <source>
        <dbReference type="Proteomes" id="UP000593890"/>
    </source>
</evidence>
<feature type="transmembrane region" description="Helical" evidence="9">
    <location>
        <begin position="337"/>
        <end position="359"/>
    </location>
</feature>
<keyword evidence="7 9" id="KW-1133">Transmembrane helix</keyword>
<dbReference type="GO" id="GO:0015421">
    <property type="term" value="F:ABC-type oligopeptide transporter activity"/>
    <property type="evidence" value="ECO:0007669"/>
    <property type="project" value="TreeGrafter"/>
</dbReference>
<dbReference type="InterPro" id="IPR003439">
    <property type="entry name" value="ABC_transporter-like_ATP-bd"/>
</dbReference>
<dbReference type="PANTHER" id="PTHR43394:SF1">
    <property type="entry name" value="ATP-BINDING CASSETTE SUB-FAMILY B MEMBER 10, MITOCHONDRIAL"/>
    <property type="match status" value="1"/>
</dbReference>
<feature type="domain" description="ABC transmembrane type-1" evidence="11">
    <location>
        <begin position="211"/>
        <end position="480"/>
    </location>
</feature>
<dbReference type="InterPro" id="IPR017871">
    <property type="entry name" value="ABC_transporter-like_CS"/>
</dbReference>
<dbReference type="InterPro" id="IPR011527">
    <property type="entry name" value="ABC1_TM_dom"/>
</dbReference>
<dbReference type="SUPFAM" id="SSF90123">
    <property type="entry name" value="ABC transporter transmembrane region"/>
    <property type="match status" value="1"/>
</dbReference>
<dbReference type="InterPro" id="IPR039421">
    <property type="entry name" value="Type_1_exporter"/>
</dbReference>
<feature type="transmembrane region" description="Helical" evidence="9">
    <location>
        <begin position="460"/>
        <end position="478"/>
    </location>
</feature>
<feature type="transmembrane region" description="Helical" evidence="9">
    <location>
        <begin position="419"/>
        <end position="440"/>
    </location>
</feature>
<keyword evidence="6" id="KW-0067">ATP-binding</keyword>
<evidence type="ECO:0000256" key="2">
    <source>
        <dbReference type="ARBA" id="ARBA00022448"/>
    </source>
</evidence>
<dbReference type="Pfam" id="PF00005">
    <property type="entry name" value="ABC_tran"/>
    <property type="match status" value="1"/>
</dbReference>
<proteinExistence type="predicted"/>
<dbReference type="PROSITE" id="PS50929">
    <property type="entry name" value="ABC_TM1F"/>
    <property type="match status" value="1"/>
</dbReference>
<evidence type="ECO:0000256" key="6">
    <source>
        <dbReference type="ARBA" id="ARBA00022840"/>
    </source>
</evidence>
<accession>A0A7I8D747</accession>
<name>A0A7I8D747_9FIRM</name>
<organism evidence="12 13">
    <name type="scientific">Solibaculum mannosilyticum</name>
    <dbReference type="NCBI Taxonomy" id="2780922"/>
    <lineage>
        <taxon>Bacteria</taxon>
        <taxon>Bacillati</taxon>
        <taxon>Bacillota</taxon>
        <taxon>Clostridia</taxon>
        <taxon>Eubacteriales</taxon>
        <taxon>Oscillospiraceae</taxon>
        <taxon>Solibaculum</taxon>
    </lineage>
</organism>
<dbReference type="PROSITE" id="PS50893">
    <property type="entry name" value="ABC_TRANSPORTER_2"/>
    <property type="match status" value="1"/>
</dbReference>
<dbReference type="SUPFAM" id="SSF52540">
    <property type="entry name" value="P-loop containing nucleoside triphosphate hydrolases"/>
    <property type="match status" value="1"/>
</dbReference>
<dbReference type="CDD" id="cd18548">
    <property type="entry name" value="ABC_6TM_Tm287_like"/>
    <property type="match status" value="1"/>
</dbReference>
<evidence type="ECO:0000256" key="9">
    <source>
        <dbReference type="SAM" id="Phobius"/>
    </source>
</evidence>
<sequence length="758" mass="83935">MTTHLRKEDSGPMKKLGKYLKPFALVLVACVVLLFAQALCDLNLPNYMSDIVNVGIQQSGIDHASPEAISQNGLQLMTAFMTEEDQQSVKDHYTLVSTGGSGEEYDNQVKEYPLLAQEDIYIRQTNDSEELDQLDDIFGKASWTMINTVKDMAAQTGDQEGESLSSDNMADIDITTLYPMIPTLQQIPSSVIDSARQEAEQMQQSMRDQTGAVFVKLFYQELGMDVGGIQMGYIFRTGLLMLLIALGGIAATILVTFFASRVSAGVAKSMRRDLFHKVESFSNSEFDQYSTASLITRTTNDITQIQMLLVIGIRILCYAPIIGIGGTVMALNKSSSMAWVIALACVLLIGVMLVLYKVAMPKFKSIQKLIDKLNLVSRENLNGLMVIRAFGTQEFEKKRFDTANQNLTKTNLFVNRSMALMMPVMMFIMNGLSLLIVWVGAQQISQSAMQVGDMMAFIQYAMQIIMAFLMISMMFIMIPRAAVSLNRVAEVLDTKPVIVDPEQPKDFDQNKRGVVEFKHVNFRYNGAEEDVLHDITFTAKPGQITAFIGSTGSGKSTLINLIPRFYDVTGGEILVNGVDVKDVPQKRLRDQIGYVPQKGVLLSGTIASNLRYGDEEASDEQIQKAAEVAQAMDFISQKEDGFQNEISEGGSNVSGGQKQRLSIARALVKNAPIYIFDDSFSALDFKTDAALRKALKEYTSDSTMLIVAQRVSTIMQADQIIVLDEGRIAGIGTHQELLKYCPVYYEIASSQLSKEELE</sequence>
<dbReference type="AlphaFoldDB" id="A0A7I8D747"/>
<evidence type="ECO:0000256" key="5">
    <source>
        <dbReference type="ARBA" id="ARBA00022741"/>
    </source>
</evidence>
<reference evidence="13" key="1">
    <citation type="submission" date="2020-07" db="EMBL/GenBank/DDBJ databases">
        <title>Complete genome sequencing of Clostridia bacterium strain 12CBH8.</title>
        <authorList>
            <person name="Sakamoto M."/>
            <person name="Murakami T."/>
            <person name="Mori H."/>
        </authorList>
    </citation>
    <scope>NUCLEOTIDE SEQUENCE [LARGE SCALE GENOMIC DNA]</scope>
    <source>
        <strain evidence="13">12CBH8</strain>
    </source>
</reference>
<dbReference type="InterPro" id="IPR027417">
    <property type="entry name" value="P-loop_NTPase"/>
</dbReference>
<evidence type="ECO:0000256" key="3">
    <source>
        <dbReference type="ARBA" id="ARBA00022475"/>
    </source>
</evidence>
<dbReference type="PANTHER" id="PTHR43394">
    <property type="entry name" value="ATP-DEPENDENT PERMEASE MDL1, MITOCHONDRIAL"/>
    <property type="match status" value="1"/>
</dbReference>
<evidence type="ECO:0000256" key="7">
    <source>
        <dbReference type="ARBA" id="ARBA00022989"/>
    </source>
</evidence>
<evidence type="ECO:0000256" key="8">
    <source>
        <dbReference type="ARBA" id="ARBA00023136"/>
    </source>
</evidence>
<keyword evidence="4 9" id="KW-0812">Transmembrane</keyword>
<dbReference type="GO" id="GO:0005886">
    <property type="term" value="C:plasma membrane"/>
    <property type="evidence" value="ECO:0007669"/>
    <property type="project" value="UniProtKB-SubCell"/>
</dbReference>
<dbReference type="PROSITE" id="PS00211">
    <property type="entry name" value="ABC_TRANSPORTER_1"/>
    <property type="match status" value="1"/>
</dbReference>
<evidence type="ECO:0000313" key="12">
    <source>
        <dbReference type="EMBL" id="BCI61043.1"/>
    </source>
</evidence>
<keyword evidence="5" id="KW-0547">Nucleotide-binding</keyword>
<dbReference type="GO" id="GO:0005524">
    <property type="term" value="F:ATP binding"/>
    <property type="evidence" value="ECO:0007669"/>
    <property type="project" value="UniProtKB-KW"/>
</dbReference>
<gene>
    <name evidence="12" type="ORF">C12CBH8_16820</name>
</gene>
<keyword evidence="8 9" id="KW-0472">Membrane</keyword>
<evidence type="ECO:0000259" key="11">
    <source>
        <dbReference type="PROSITE" id="PS50929"/>
    </source>
</evidence>
<comment type="subcellular location">
    <subcellularLocation>
        <location evidence="1">Cell membrane</location>
        <topology evidence="1">Multi-pass membrane protein</topology>
    </subcellularLocation>
</comment>
<feature type="transmembrane region" description="Helical" evidence="9">
    <location>
        <begin position="307"/>
        <end position="331"/>
    </location>
</feature>
<dbReference type="Pfam" id="PF00664">
    <property type="entry name" value="ABC_membrane"/>
    <property type="match status" value="1"/>
</dbReference>
<dbReference type="Proteomes" id="UP000593890">
    <property type="component" value="Chromosome"/>
</dbReference>
<dbReference type="InterPro" id="IPR036640">
    <property type="entry name" value="ABC1_TM_sf"/>
</dbReference>
<dbReference type="KEGG" id="sman:C12CBH8_16820"/>